<evidence type="ECO:0000313" key="1">
    <source>
        <dbReference type="EMBL" id="CAD8177058.1"/>
    </source>
</evidence>
<keyword evidence="2" id="KW-1185">Reference proteome</keyword>
<sequence>MKTSTLFQLLLRLRCRNQHQNLIFSLKESQKNNLKFKTYLSFNQSSMLVLAQCKTQFERIHHFNGEF</sequence>
<accession>A0A8S1VGS2</accession>
<evidence type="ECO:0000313" key="2">
    <source>
        <dbReference type="Proteomes" id="UP000683925"/>
    </source>
</evidence>
<name>A0A8S1VGS2_PAROT</name>
<proteinExistence type="predicted"/>
<dbReference type="AlphaFoldDB" id="A0A8S1VGS2"/>
<organism evidence="1 2">
    <name type="scientific">Paramecium octaurelia</name>
    <dbReference type="NCBI Taxonomy" id="43137"/>
    <lineage>
        <taxon>Eukaryota</taxon>
        <taxon>Sar</taxon>
        <taxon>Alveolata</taxon>
        <taxon>Ciliophora</taxon>
        <taxon>Intramacronucleata</taxon>
        <taxon>Oligohymenophorea</taxon>
        <taxon>Peniculida</taxon>
        <taxon>Parameciidae</taxon>
        <taxon>Paramecium</taxon>
    </lineage>
</organism>
<protein>
    <submittedName>
        <fullName evidence="1">Uncharacterized protein</fullName>
    </submittedName>
</protein>
<gene>
    <name evidence="1" type="ORF">POCTA_138.1.T0680109</name>
</gene>
<dbReference type="EMBL" id="CAJJDP010000067">
    <property type="protein sequence ID" value="CAD8177058.1"/>
    <property type="molecule type" value="Genomic_DNA"/>
</dbReference>
<dbReference type="Proteomes" id="UP000683925">
    <property type="component" value="Unassembled WGS sequence"/>
</dbReference>
<comment type="caution">
    <text evidence="1">The sequence shown here is derived from an EMBL/GenBank/DDBJ whole genome shotgun (WGS) entry which is preliminary data.</text>
</comment>
<reference evidence="1" key="1">
    <citation type="submission" date="2021-01" db="EMBL/GenBank/DDBJ databases">
        <authorList>
            <consortium name="Genoscope - CEA"/>
            <person name="William W."/>
        </authorList>
    </citation>
    <scope>NUCLEOTIDE SEQUENCE</scope>
</reference>